<dbReference type="SUPFAM" id="SSF53098">
    <property type="entry name" value="Ribonuclease H-like"/>
    <property type="match status" value="1"/>
</dbReference>
<proteinExistence type="predicted"/>
<evidence type="ECO:0000259" key="1">
    <source>
        <dbReference type="PROSITE" id="PS50994"/>
    </source>
</evidence>
<protein>
    <submittedName>
        <fullName evidence="2">Gag-pol polyprotein, putative</fullName>
    </submittedName>
</protein>
<accession>Q0KIP9</accession>
<sequence>MYRDLRKVYRWNDMKGDIAGFVAKCPNCQQLKVEHQRPGGLSQNIIISTWKWEDVNMDIIVGLPQTRIQHDSNCVIIDRMTKSAHLIPIRVSYSVEDYAKLYIPKIVKLRGVPLSIISDRGTQFTPHIWKPFQKGLGTTVKISMTFHPQTNGQAERTIQTLEDILRRCRSLAGWFEVGENALRGPDLVYKVIEKRIGKVAYELDLPNELAPVFHVSLFKKHIRDVASIIPLEGLGVDESLSYEEVLEEILDRSSFEDECSQGGDIVTLRKLVRPPRTNQRSLKRTLRGFLGSDPWKAPTPRRSGATSWVRGIAQA</sequence>
<dbReference type="InterPro" id="IPR012337">
    <property type="entry name" value="RNaseH-like_sf"/>
</dbReference>
<feature type="domain" description="Integrase catalytic" evidence="1">
    <location>
        <begin position="34"/>
        <end position="214"/>
    </location>
</feature>
<reference evidence="2" key="1">
    <citation type="submission" date="2004-05" db="EMBL/GenBank/DDBJ databases">
        <authorList>
            <person name="Buell R."/>
            <person name="Liu J."/>
            <person name="Childs K."/>
            <person name="Zaborsky J."/>
            <person name="Tallon L."/>
            <person name="Wirtz U."/>
            <person name="Wei F."/>
            <person name="Kuang H."/>
            <person name="Zhang P."/>
            <person name="Marano M."/>
            <person name="Baker B."/>
        </authorList>
    </citation>
    <scope>NUCLEOTIDE SEQUENCE</scope>
</reference>
<dbReference type="Gene3D" id="1.10.340.70">
    <property type="match status" value="1"/>
</dbReference>
<dbReference type="PANTHER" id="PTHR45835:SF91">
    <property type="entry name" value="RETROTRANSPOSON, TY3-GYPSY SUBCLASS-LIKE PROTEIN"/>
    <property type="match status" value="1"/>
</dbReference>
<dbReference type="PROSITE" id="PS50994">
    <property type="entry name" value="INTEGRASE"/>
    <property type="match status" value="1"/>
</dbReference>
<name>Q0KIP9_SOLDE</name>
<reference evidence="2" key="2">
    <citation type="submission" date="2006-08" db="EMBL/GenBank/DDBJ databases">
        <authorList>
            <person name="Childs K."/>
        </authorList>
    </citation>
    <scope>NUCLEOTIDE SEQUENCE</scope>
</reference>
<dbReference type="AlphaFoldDB" id="Q0KIP9"/>
<organism evidence="2">
    <name type="scientific">Solanum demissum</name>
    <name type="common">Wild potato</name>
    <dbReference type="NCBI Taxonomy" id="50514"/>
    <lineage>
        <taxon>Eukaryota</taxon>
        <taxon>Viridiplantae</taxon>
        <taxon>Streptophyta</taxon>
        <taxon>Embryophyta</taxon>
        <taxon>Tracheophyta</taxon>
        <taxon>Spermatophyta</taxon>
        <taxon>Magnoliopsida</taxon>
        <taxon>eudicotyledons</taxon>
        <taxon>Gunneridae</taxon>
        <taxon>Pentapetalae</taxon>
        <taxon>asterids</taxon>
        <taxon>lamiids</taxon>
        <taxon>Solanales</taxon>
        <taxon>Solanaceae</taxon>
        <taxon>Solanoideae</taxon>
        <taxon>Solaneae</taxon>
        <taxon>Solanum</taxon>
    </lineage>
</organism>
<dbReference type="Gene3D" id="3.30.420.10">
    <property type="entry name" value="Ribonuclease H-like superfamily/Ribonuclease H"/>
    <property type="match status" value="1"/>
</dbReference>
<dbReference type="GO" id="GO:0015074">
    <property type="term" value="P:DNA integration"/>
    <property type="evidence" value="ECO:0007669"/>
    <property type="project" value="InterPro"/>
</dbReference>
<gene>
    <name evidence="2" type="ORF">SDM1_41t00006</name>
</gene>
<dbReference type="PANTHER" id="PTHR45835">
    <property type="entry name" value="YALI0A06105P"/>
    <property type="match status" value="1"/>
</dbReference>
<dbReference type="InterPro" id="IPR056924">
    <property type="entry name" value="SH3_Tf2-1"/>
</dbReference>
<evidence type="ECO:0000313" key="2">
    <source>
        <dbReference type="EMBL" id="ABI34334.1"/>
    </source>
</evidence>
<dbReference type="GO" id="GO:0003676">
    <property type="term" value="F:nucleic acid binding"/>
    <property type="evidence" value="ECO:0007669"/>
    <property type="project" value="InterPro"/>
</dbReference>
<dbReference type="InterPro" id="IPR001584">
    <property type="entry name" value="Integrase_cat-core"/>
</dbReference>
<dbReference type="EMBL" id="AC149290">
    <property type="protein sequence ID" value="ABI34334.1"/>
    <property type="molecule type" value="Genomic_DNA"/>
</dbReference>
<dbReference type="InterPro" id="IPR036397">
    <property type="entry name" value="RNaseH_sf"/>
</dbReference>
<dbReference type="Pfam" id="PF24626">
    <property type="entry name" value="SH3_Tf2-1"/>
    <property type="match status" value="1"/>
</dbReference>